<dbReference type="InterPro" id="IPR036890">
    <property type="entry name" value="HATPase_C_sf"/>
</dbReference>
<dbReference type="InterPro" id="IPR003594">
    <property type="entry name" value="HATPase_dom"/>
</dbReference>
<dbReference type="InterPro" id="IPR004358">
    <property type="entry name" value="Sig_transdc_His_kin-like_C"/>
</dbReference>
<evidence type="ECO:0000256" key="4">
    <source>
        <dbReference type="ARBA" id="ARBA00022777"/>
    </source>
</evidence>
<reference evidence="6 7" key="1">
    <citation type="journal article" date="2018" name="Aquat. Microb. Ecol.">
        <title>Gammaproteobacterial methanotrophs dominate.</title>
        <authorList>
            <person name="Rissanen A.J."/>
            <person name="Saarenheimo J."/>
            <person name="Tiirola M."/>
            <person name="Peura S."/>
            <person name="Aalto S.L."/>
            <person name="Karvinen A."/>
            <person name="Nykanen H."/>
        </authorList>
    </citation>
    <scope>NUCLEOTIDE SEQUENCE [LARGE SCALE GENOMIC DNA]</scope>
    <source>
        <strain evidence="6">AMbin10</strain>
    </source>
</reference>
<comment type="caution">
    <text evidence="6">The sequence shown here is derived from an EMBL/GenBank/DDBJ whole genome shotgun (WGS) entry which is preliminary data.</text>
</comment>
<dbReference type="Proteomes" id="UP000249396">
    <property type="component" value="Unassembled WGS sequence"/>
</dbReference>
<evidence type="ECO:0000313" key="7">
    <source>
        <dbReference type="Proteomes" id="UP000249396"/>
    </source>
</evidence>
<keyword evidence="4" id="KW-0418">Kinase</keyword>
<evidence type="ECO:0000256" key="1">
    <source>
        <dbReference type="ARBA" id="ARBA00000085"/>
    </source>
</evidence>
<dbReference type="PANTHER" id="PTHR43047">
    <property type="entry name" value="TWO-COMPONENT HISTIDINE PROTEIN KINASE"/>
    <property type="match status" value="1"/>
</dbReference>
<keyword evidence="3" id="KW-0808">Transferase</keyword>
<organism evidence="6 7">
    <name type="scientific">Candidatus Methylumidiphilus alinenensis</name>
    <dbReference type="NCBI Taxonomy" id="2202197"/>
    <lineage>
        <taxon>Bacteria</taxon>
        <taxon>Pseudomonadati</taxon>
        <taxon>Pseudomonadota</taxon>
        <taxon>Gammaproteobacteria</taxon>
        <taxon>Methylococcales</taxon>
        <taxon>Candidatus Methylumidiphilus</taxon>
    </lineage>
</organism>
<dbReference type="AlphaFoldDB" id="A0A2W4SKE8"/>
<dbReference type="GO" id="GO:0009927">
    <property type="term" value="F:histidine phosphotransfer kinase activity"/>
    <property type="evidence" value="ECO:0007669"/>
    <property type="project" value="TreeGrafter"/>
</dbReference>
<dbReference type="GO" id="GO:0005886">
    <property type="term" value="C:plasma membrane"/>
    <property type="evidence" value="ECO:0007669"/>
    <property type="project" value="TreeGrafter"/>
</dbReference>
<dbReference type="GO" id="GO:0000155">
    <property type="term" value="F:phosphorelay sensor kinase activity"/>
    <property type="evidence" value="ECO:0007669"/>
    <property type="project" value="TreeGrafter"/>
</dbReference>
<proteinExistence type="predicted"/>
<dbReference type="EMBL" id="QJPH01000374">
    <property type="protein sequence ID" value="PZN75830.1"/>
    <property type="molecule type" value="Genomic_DNA"/>
</dbReference>
<dbReference type="SUPFAM" id="SSF55874">
    <property type="entry name" value="ATPase domain of HSP90 chaperone/DNA topoisomerase II/histidine kinase"/>
    <property type="match status" value="1"/>
</dbReference>
<sequence>DGDGTGLGLATSLGIIETHGGIMWVESEGIGKGSTFTILLPYKKLSHEEVEKDQAINNMEAK</sequence>
<dbReference type="PRINTS" id="PR00344">
    <property type="entry name" value="BCTRLSENSOR"/>
</dbReference>
<evidence type="ECO:0000259" key="5">
    <source>
        <dbReference type="Pfam" id="PF02518"/>
    </source>
</evidence>
<dbReference type="Gene3D" id="3.30.565.10">
    <property type="entry name" value="Histidine kinase-like ATPase, C-terminal domain"/>
    <property type="match status" value="1"/>
</dbReference>
<dbReference type="EC" id="2.7.13.3" evidence="2"/>
<evidence type="ECO:0000256" key="3">
    <source>
        <dbReference type="ARBA" id="ARBA00022679"/>
    </source>
</evidence>
<feature type="domain" description="Histidine kinase/HSP90-like ATPase" evidence="5">
    <location>
        <begin position="2"/>
        <end position="43"/>
    </location>
</feature>
<accession>A0A2W4SKE8</accession>
<dbReference type="PANTHER" id="PTHR43047:SF72">
    <property type="entry name" value="OSMOSENSING HISTIDINE PROTEIN KINASE SLN1"/>
    <property type="match status" value="1"/>
</dbReference>
<protein>
    <recommendedName>
        <fullName evidence="2">histidine kinase</fullName>
        <ecNumber evidence="2">2.7.13.3</ecNumber>
    </recommendedName>
</protein>
<dbReference type="Pfam" id="PF02518">
    <property type="entry name" value="HATPase_c"/>
    <property type="match status" value="1"/>
</dbReference>
<evidence type="ECO:0000256" key="2">
    <source>
        <dbReference type="ARBA" id="ARBA00012438"/>
    </source>
</evidence>
<comment type="catalytic activity">
    <reaction evidence="1">
        <text>ATP + protein L-histidine = ADP + protein N-phospho-L-histidine.</text>
        <dbReference type="EC" id="2.7.13.3"/>
    </reaction>
</comment>
<feature type="non-terminal residue" evidence="6">
    <location>
        <position position="1"/>
    </location>
</feature>
<evidence type="ECO:0000313" key="6">
    <source>
        <dbReference type="EMBL" id="PZN75830.1"/>
    </source>
</evidence>
<gene>
    <name evidence="6" type="ORF">DM484_17770</name>
</gene>
<name>A0A2W4SKE8_9GAMM</name>